<gene>
    <name evidence="2" type="ORF">RFULGI_LOCUS8446</name>
</gene>
<feature type="compositionally biased region" description="Basic and acidic residues" evidence="1">
    <location>
        <begin position="41"/>
        <end position="55"/>
    </location>
</feature>
<dbReference type="OrthoDB" id="2417436at2759"/>
<feature type="non-terminal residue" evidence="2">
    <location>
        <position position="118"/>
    </location>
</feature>
<name>A0A9N9DWN2_9GLOM</name>
<comment type="caution">
    <text evidence="2">The sequence shown here is derived from an EMBL/GenBank/DDBJ whole genome shotgun (WGS) entry which is preliminary data.</text>
</comment>
<feature type="compositionally biased region" description="Polar residues" evidence="1">
    <location>
        <begin position="1"/>
        <end position="10"/>
    </location>
</feature>
<accession>A0A9N9DWN2</accession>
<evidence type="ECO:0000256" key="1">
    <source>
        <dbReference type="SAM" id="MobiDB-lite"/>
    </source>
</evidence>
<evidence type="ECO:0000313" key="3">
    <source>
        <dbReference type="Proteomes" id="UP000789396"/>
    </source>
</evidence>
<dbReference type="AlphaFoldDB" id="A0A9N9DWN2"/>
<proteinExistence type="predicted"/>
<sequence>MEKHSIQSQDIPKILEEDMPNIDDNRDSEGNHPTGQSTIPLEKKSCKRPGKDTSKNKLSSKKVKTKDKNLSILKKLIEELKSPSSLTNSTTFQAEFITSPSNFSDLYNAIVKAKKQVE</sequence>
<reference evidence="2" key="1">
    <citation type="submission" date="2021-06" db="EMBL/GenBank/DDBJ databases">
        <authorList>
            <person name="Kallberg Y."/>
            <person name="Tangrot J."/>
            <person name="Rosling A."/>
        </authorList>
    </citation>
    <scope>NUCLEOTIDE SEQUENCE</scope>
    <source>
        <strain evidence="2">IN212</strain>
    </source>
</reference>
<feature type="region of interest" description="Disordered" evidence="1">
    <location>
        <begin position="1"/>
        <end position="64"/>
    </location>
</feature>
<keyword evidence="3" id="KW-1185">Reference proteome</keyword>
<evidence type="ECO:0000313" key="2">
    <source>
        <dbReference type="EMBL" id="CAG8650786.1"/>
    </source>
</evidence>
<dbReference type="EMBL" id="CAJVPZ010013671">
    <property type="protein sequence ID" value="CAG8650786.1"/>
    <property type="molecule type" value="Genomic_DNA"/>
</dbReference>
<organism evidence="2 3">
    <name type="scientific">Racocetra fulgida</name>
    <dbReference type="NCBI Taxonomy" id="60492"/>
    <lineage>
        <taxon>Eukaryota</taxon>
        <taxon>Fungi</taxon>
        <taxon>Fungi incertae sedis</taxon>
        <taxon>Mucoromycota</taxon>
        <taxon>Glomeromycotina</taxon>
        <taxon>Glomeromycetes</taxon>
        <taxon>Diversisporales</taxon>
        <taxon>Gigasporaceae</taxon>
        <taxon>Racocetra</taxon>
    </lineage>
</organism>
<dbReference type="Proteomes" id="UP000789396">
    <property type="component" value="Unassembled WGS sequence"/>
</dbReference>
<protein>
    <submittedName>
        <fullName evidence="2">14350_t:CDS:1</fullName>
    </submittedName>
</protein>